<evidence type="ECO:0000313" key="2">
    <source>
        <dbReference type="Proteomes" id="UP000235347"/>
    </source>
</evidence>
<sequence>MNINRPMHQGRRLDSKGFVVIVGSPENAVEQAHALAANNKIFDRYFSMMAPARPAQFGQRYRAKPTVSKDGCN</sequence>
<keyword evidence="2" id="KW-1185">Reference proteome</keyword>
<comment type="caution">
    <text evidence="1">The sequence shown here is derived from an EMBL/GenBank/DDBJ whole genome shotgun (WGS) entry which is preliminary data.</text>
</comment>
<dbReference type="Proteomes" id="UP000235347">
    <property type="component" value="Unassembled WGS sequence"/>
</dbReference>
<name>A0A2N7WFK0_9BURK</name>
<organism evidence="1 2">
    <name type="scientific">Trinickia soli</name>
    <dbReference type="NCBI Taxonomy" id="380675"/>
    <lineage>
        <taxon>Bacteria</taxon>
        <taxon>Pseudomonadati</taxon>
        <taxon>Pseudomonadota</taxon>
        <taxon>Betaproteobacteria</taxon>
        <taxon>Burkholderiales</taxon>
        <taxon>Burkholderiaceae</taxon>
        <taxon>Trinickia</taxon>
    </lineage>
</organism>
<evidence type="ECO:0000313" key="1">
    <source>
        <dbReference type="EMBL" id="PMS28239.1"/>
    </source>
</evidence>
<dbReference type="EMBL" id="PNYB01000001">
    <property type="protein sequence ID" value="PMS28239.1"/>
    <property type="molecule type" value="Genomic_DNA"/>
</dbReference>
<protein>
    <submittedName>
        <fullName evidence="1">Uncharacterized protein</fullName>
    </submittedName>
</protein>
<gene>
    <name evidence="1" type="ORF">C0Z19_00440</name>
</gene>
<proteinExistence type="predicted"/>
<accession>A0A2N7WFK0</accession>
<dbReference type="AlphaFoldDB" id="A0A2N7WFK0"/>
<reference evidence="1 2" key="1">
    <citation type="submission" date="2018-01" db="EMBL/GenBank/DDBJ databases">
        <title>Whole genome analyses suggest that Burkholderia sensu lato contains two further novel genera in the rhizoxinica-symbiotica group Mycetohabitans gen. nov., and Trinickia gen. nov.: implications for the evolution of diazotrophy and nodulation in the Burkholderiaceae.</title>
        <authorList>
            <person name="Estrada-de los Santos P."/>
            <person name="Palmer M."/>
            <person name="Chavez-Ramirez B."/>
            <person name="Beukes C."/>
            <person name="Steenkamp E.T."/>
            <person name="Hirsch A.M."/>
            <person name="Manyaka P."/>
            <person name="Maluk M."/>
            <person name="Lafos M."/>
            <person name="Crook M."/>
            <person name="Gross E."/>
            <person name="Simon M.F."/>
            <person name="Bueno dos Reis Junior F."/>
            <person name="Poole P.S."/>
            <person name="Venter S.N."/>
            <person name="James E.K."/>
        </authorList>
    </citation>
    <scope>NUCLEOTIDE SEQUENCE [LARGE SCALE GENOMIC DNA]</scope>
    <source>
        <strain evidence="1 2">GP25-8</strain>
    </source>
</reference>